<dbReference type="InterPro" id="IPR011009">
    <property type="entry name" value="Kinase-like_dom_sf"/>
</dbReference>
<gene>
    <name evidence="10" type="ORF">Nepgr_009136</name>
</gene>
<keyword evidence="11" id="KW-1185">Reference proteome</keyword>
<feature type="domain" description="Protein kinase" evidence="9">
    <location>
        <begin position="87"/>
        <end position="367"/>
    </location>
</feature>
<comment type="similarity">
    <text evidence="7">Belongs to the protein kinase superfamily.</text>
</comment>
<dbReference type="PANTHER" id="PTHR47989:SF15">
    <property type="entry name" value="SERINE_THREONINE-PROTEIN KINASE PBL7 ISOFORM X1-RELATED"/>
    <property type="match status" value="1"/>
</dbReference>
<dbReference type="EMBL" id="BSYO01000007">
    <property type="protein sequence ID" value="GMH07296.1"/>
    <property type="molecule type" value="Genomic_DNA"/>
</dbReference>
<dbReference type="GO" id="GO:0005524">
    <property type="term" value="F:ATP binding"/>
    <property type="evidence" value="ECO:0007669"/>
    <property type="project" value="UniProtKB-UniRule"/>
</dbReference>
<dbReference type="InterPro" id="IPR017441">
    <property type="entry name" value="Protein_kinase_ATP_BS"/>
</dbReference>
<organism evidence="10 11">
    <name type="scientific">Nepenthes gracilis</name>
    <name type="common">Slender pitcher plant</name>
    <dbReference type="NCBI Taxonomy" id="150966"/>
    <lineage>
        <taxon>Eukaryota</taxon>
        <taxon>Viridiplantae</taxon>
        <taxon>Streptophyta</taxon>
        <taxon>Embryophyta</taxon>
        <taxon>Tracheophyta</taxon>
        <taxon>Spermatophyta</taxon>
        <taxon>Magnoliopsida</taxon>
        <taxon>eudicotyledons</taxon>
        <taxon>Gunneridae</taxon>
        <taxon>Pentapetalae</taxon>
        <taxon>Caryophyllales</taxon>
        <taxon>Nepenthaceae</taxon>
        <taxon>Nepenthes</taxon>
    </lineage>
</organism>
<evidence type="ECO:0000313" key="10">
    <source>
        <dbReference type="EMBL" id="GMH07296.1"/>
    </source>
</evidence>
<dbReference type="CDD" id="cd14066">
    <property type="entry name" value="STKc_IRAK"/>
    <property type="match status" value="1"/>
</dbReference>
<comment type="caution">
    <text evidence="10">The sequence shown here is derived from an EMBL/GenBank/DDBJ whole genome shotgun (WGS) entry which is preliminary data.</text>
</comment>
<dbReference type="Gene3D" id="1.10.510.10">
    <property type="entry name" value="Transferase(Phosphotransferase) domain 1"/>
    <property type="match status" value="1"/>
</dbReference>
<evidence type="ECO:0000256" key="1">
    <source>
        <dbReference type="ARBA" id="ARBA00022527"/>
    </source>
</evidence>
<evidence type="ECO:0000313" key="11">
    <source>
        <dbReference type="Proteomes" id="UP001279734"/>
    </source>
</evidence>
<name>A0AAD3SAS5_NEPGR</name>
<evidence type="ECO:0000256" key="7">
    <source>
        <dbReference type="RuleBase" id="RU000304"/>
    </source>
</evidence>
<evidence type="ECO:0000259" key="9">
    <source>
        <dbReference type="PROSITE" id="PS50011"/>
    </source>
</evidence>
<dbReference type="PROSITE" id="PS50011">
    <property type="entry name" value="PROTEIN_KINASE_DOM"/>
    <property type="match status" value="1"/>
</dbReference>
<evidence type="ECO:0000256" key="5">
    <source>
        <dbReference type="ARBA" id="ARBA00022840"/>
    </source>
</evidence>
<dbReference type="InterPro" id="IPR008271">
    <property type="entry name" value="Ser/Thr_kinase_AS"/>
</dbReference>
<keyword evidence="8" id="KW-0472">Membrane</keyword>
<evidence type="ECO:0000256" key="6">
    <source>
        <dbReference type="PROSITE-ProRule" id="PRU10141"/>
    </source>
</evidence>
<feature type="binding site" evidence="6">
    <location>
        <position position="115"/>
    </location>
    <ligand>
        <name>ATP</name>
        <dbReference type="ChEBI" id="CHEBI:30616"/>
    </ligand>
</feature>
<dbReference type="SUPFAM" id="SSF56112">
    <property type="entry name" value="Protein kinase-like (PK-like)"/>
    <property type="match status" value="1"/>
</dbReference>
<dbReference type="Gene3D" id="3.30.200.20">
    <property type="entry name" value="Phosphorylase Kinase, domain 1"/>
    <property type="match status" value="1"/>
</dbReference>
<dbReference type="Pfam" id="PF07714">
    <property type="entry name" value="PK_Tyr_Ser-Thr"/>
    <property type="match status" value="1"/>
</dbReference>
<sequence length="396" mass="43571">MGGEEKYREKERLALVVSLLVASLSLVSLLVAFSYYCYIHNKVSKRSKFQQRLANEEENGFKNLQAVSEKGLRVFTLKQLHSATGGFSKSNVIGHGAFGLVYRGVLGDGRKVAVKLMDQAGKQGEDEFKVEVEMLSRLSSPYLLGLIGYCSGSNQKLLVYEFMVNGGLQEHLHHVSGSNAISLKLDWETRLRIALDAAKGLEYLHELVKPPVIHRDFKSSNILLDKSFHAKVSDFGLAKLGSEKAGGHVSTRVLGTQGYVAPEYASTGHLTTKSDVYSYGVVLLELLTGRIPVDMKRPPGEVVLVSWALPQLTDREKVVEIMDPALEGQYSVKEAIQVAAIAAMCVQLEADYRPLMADVVQSLVPLVQRRRLIPKAHGCSNYHATESPAAKESCKL</sequence>
<keyword evidence="4" id="KW-0418">Kinase</keyword>
<evidence type="ECO:0000256" key="4">
    <source>
        <dbReference type="ARBA" id="ARBA00022777"/>
    </source>
</evidence>
<dbReference type="PANTHER" id="PTHR47989">
    <property type="entry name" value="OS01G0750732 PROTEIN"/>
    <property type="match status" value="1"/>
</dbReference>
<feature type="transmembrane region" description="Helical" evidence="8">
    <location>
        <begin position="12"/>
        <end position="36"/>
    </location>
</feature>
<keyword evidence="5 6" id="KW-0067">ATP-binding</keyword>
<reference evidence="10" key="1">
    <citation type="submission" date="2023-05" db="EMBL/GenBank/DDBJ databases">
        <title>Nepenthes gracilis genome sequencing.</title>
        <authorList>
            <person name="Fukushima K."/>
        </authorList>
    </citation>
    <scope>NUCLEOTIDE SEQUENCE</scope>
    <source>
        <strain evidence="10">SING2019-196</strain>
    </source>
</reference>
<evidence type="ECO:0000256" key="2">
    <source>
        <dbReference type="ARBA" id="ARBA00022679"/>
    </source>
</evidence>
<keyword evidence="2" id="KW-0808">Transferase</keyword>
<dbReference type="PROSITE" id="PS00107">
    <property type="entry name" value="PROTEIN_KINASE_ATP"/>
    <property type="match status" value="1"/>
</dbReference>
<dbReference type="Proteomes" id="UP001279734">
    <property type="component" value="Unassembled WGS sequence"/>
</dbReference>
<proteinExistence type="inferred from homology"/>
<keyword evidence="8" id="KW-0812">Transmembrane</keyword>
<dbReference type="FunFam" id="1.10.510.10:FF:000051">
    <property type="entry name" value="Receptor-like serine/threonine-protein kinase ALE2"/>
    <property type="match status" value="1"/>
</dbReference>
<dbReference type="InterPro" id="IPR000719">
    <property type="entry name" value="Prot_kinase_dom"/>
</dbReference>
<dbReference type="GO" id="GO:0004674">
    <property type="term" value="F:protein serine/threonine kinase activity"/>
    <property type="evidence" value="ECO:0007669"/>
    <property type="project" value="UniProtKB-KW"/>
</dbReference>
<keyword evidence="3 6" id="KW-0547">Nucleotide-binding</keyword>
<evidence type="ECO:0000256" key="3">
    <source>
        <dbReference type="ARBA" id="ARBA00022741"/>
    </source>
</evidence>
<accession>A0AAD3SAS5</accession>
<dbReference type="PROSITE" id="PS00108">
    <property type="entry name" value="PROTEIN_KINASE_ST"/>
    <property type="match status" value="1"/>
</dbReference>
<dbReference type="AlphaFoldDB" id="A0AAD3SAS5"/>
<dbReference type="FunFam" id="3.30.200.20:FF:000376">
    <property type="entry name" value="Serine/threonine-protein kinase PBS1"/>
    <property type="match status" value="1"/>
</dbReference>
<dbReference type="InterPro" id="IPR001245">
    <property type="entry name" value="Ser-Thr/Tyr_kinase_cat_dom"/>
</dbReference>
<protein>
    <recommendedName>
        <fullName evidence="9">Protein kinase domain-containing protein</fullName>
    </recommendedName>
</protein>
<evidence type="ECO:0000256" key="8">
    <source>
        <dbReference type="SAM" id="Phobius"/>
    </source>
</evidence>
<keyword evidence="1 7" id="KW-0723">Serine/threonine-protein kinase</keyword>
<keyword evidence="8" id="KW-1133">Transmembrane helix</keyword>